<dbReference type="RefSeq" id="WP_053381087.1">
    <property type="nucleotide sequence ID" value="NZ_CP011801.1"/>
</dbReference>
<keyword evidence="2" id="KW-1185">Reference proteome</keyword>
<gene>
    <name evidence="1" type="ORF">NITMOv2_3813</name>
</gene>
<protein>
    <submittedName>
        <fullName evidence="1">Uncharacterized protein</fullName>
    </submittedName>
</protein>
<evidence type="ECO:0000313" key="2">
    <source>
        <dbReference type="Proteomes" id="UP000069205"/>
    </source>
</evidence>
<reference evidence="1 2" key="1">
    <citation type="journal article" date="2015" name="Proc. Natl. Acad. Sci. U.S.A.">
        <title>Expanded metabolic versatility of ubiquitous nitrite-oxidizing bacteria from the genus Nitrospira.</title>
        <authorList>
            <person name="Koch H."/>
            <person name="Lucker S."/>
            <person name="Albertsen M."/>
            <person name="Kitzinger K."/>
            <person name="Herbold C."/>
            <person name="Spieck E."/>
            <person name="Nielsen P.H."/>
            <person name="Wagner M."/>
            <person name="Daims H."/>
        </authorList>
    </citation>
    <scope>NUCLEOTIDE SEQUENCE [LARGE SCALE GENOMIC DNA]</scope>
    <source>
        <strain evidence="1 2">NSP M-1</strain>
    </source>
</reference>
<dbReference type="Proteomes" id="UP000069205">
    <property type="component" value="Chromosome"/>
</dbReference>
<dbReference type="EMBL" id="CP011801">
    <property type="protein sequence ID" value="ALA60203.1"/>
    <property type="molecule type" value="Genomic_DNA"/>
</dbReference>
<proteinExistence type="predicted"/>
<name>A0A0K2GGW1_NITMO</name>
<sequence length="201" mass="23244">MILHSADVCTPEGIILDEDEYKRPEPEKITKLEGAERLLKAAIRLFFEEGDMLAVHSLAAAAHEVLRNLLAKNNQTGSFIKDNDYIAQTHAKEYYDHMNRPHNFLKHADRDPDGVLDFYQDATPFWILDGIGMYIKLTGNMRYKVFLLFFAWFAQQYPRMLKQDSDLAHLVERFARESIISKRHFAEIIGNPDLLDAKAFV</sequence>
<dbReference type="OrthoDB" id="7064994at2"/>
<dbReference type="AlphaFoldDB" id="A0A0K2GGW1"/>
<evidence type="ECO:0000313" key="1">
    <source>
        <dbReference type="EMBL" id="ALA60203.1"/>
    </source>
</evidence>
<dbReference type="PATRIC" id="fig|42253.5.peg.3758"/>
<dbReference type="KEGG" id="nmv:NITMOv2_3813"/>
<organism evidence="1 2">
    <name type="scientific">Nitrospira moscoviensis</name>
    <dbReference type="NCBI Taxonomy" id="42253"/>
    <lineage>
        <taxon>Bacteria</taxon>
        <taxon>Pseudomonadati</taxon>
        <taxon>Nitrospirota</taxon>
        <taxon>Nitrospiria</taxon>
        <taxon>Nitrospirales</taxon>
        <taxon>Nitrospiraceae</taxon>
        <taxon>Nitrospira</taxon>
    </lineage>
</organism>
<dbReference type="STRING" id="42253.NITMOv2_3813"/>
<accession>A0A0K2GGW1</accession>